<dbReference type="PANTHER" id="PTHR43233">
    <property type="entry name" value="FAMILY N-ACETYLTRANSFERASE, PUTATIVE (AFU_ORTHOLOGUE AFUA_6G03350)-RELATED"/>
    <property type="match status" value="1"/>
</dbReference>
<sequence>MTTPIIHYQVNKDISDGQLRPLYESVGWISYTDQLEDLSLLLSGSHLVISAWADNELVGLIRTIGDGVSIEYVQDLLVHPTYQHQGIGTTLLSRVKELSTQVRQFLLITDNSSDNQRTIEWYRQQGLVPVAEANIIALWRK</sequence>
<dbReference type="PROSITE" id="PS51186">
    <property type="entry name" value="GNAT"/>
    <property type="match status" value="1"/>
</dbReference>
<dbReference type="Pfam" id="PF00583">
    <property type="entry name" value="Acetyltransf_1"/>
    <property type="match status" value="1"/>
</dbReference>
<dbReference type="PANTHER" id="PTHR43233:SF1">
    <property type="entry name" value="FAMILY N-ACETYLTRANSFERASE, PUTATIVE (AFU_ORTHOLOGUE AFUA_6G03350)-RELATED"/>
    <property type="match status" value="1"/>
</dbReference>
<dbReference type="SUPFAM" id="SSF55729">
    <property type="entry name" value="Acyl-CoA N-acyltransferases (Nat)"/>
    <property type="match status" value="1"/>
</dbReference>
<protein>
    <submittedName>
        <fullName evidence="2">GNAT family N-acetyltransferase</fullName>
    </submittedName>
</protein>
<dbReference type="InterPro" id="IPR016181">
    <property type="entry name" value="Acyl_CoA_acyltransferase"/>
</dbReference>
<dbReference type="InterPro" id="IPR053144">
    <property type="entry name" value="Acetyltransferase_Butenolide"/>
</dbReference>
<feature type="domain" description="N-acetyltransferase" evidence="1">
    <location>
        <begin position="6"/>
        <end position="141"/>
    </location>
</feature>
<comment type="caution">
    <text evidence="2">The sequence shown here is derived from an EMBL/GenBank/DDBJ whole genome shotgun (WGS) entry which is preliminary data.</text>
</comment>
<dbReference type="Proteomes" id="UP000664857">
    <property type="component" value="Unassembled WGS sequence"/>
</dbReference>
<keyword evidence="3" id="KW-1185">Reference proteome</keyword>
<proteinExistence type="predicted"/>
<gene>
    <name evidence="2" type="ORF">DOK76_05230</name>
</gene>
<evidence type="ECO:0000313" key="3">
    <source>
        <dbReference type="Proteomes" id="UP000664857"/>
    </source>
</evidence>
<evidence type="ECO:0000259" key="1">
    <source>
        <dbReference type="PROSITE" id="PS51186"/>
    </source>
</evidence>
<dbReference type="RefSeq" id="WP_206965479.1">
    <property type="nucleotide sequence ID" value="NZ_JAFLVX010000015.1"/>
</dbReference>
<evidence type="ECO:0000313" key="2">
    <source>
        <dbReference type="EMBL" id="MBO0476463.1"/>
    </source>
</evidence>
<dbReference type="InterPro" id="IPR000182">
    <property type="entry name" value="GNAT_dom"/>
</dbReference>
<accession>A0ABS3HTG2</accession>
<reference evidence="2 3" key="1">
    <citation type="submission" date="2021-03" db="EMBL/GenBank/DDBJ databases">
        <title>Enterococcal diversity collection.</title>
        <authorList>
            <person name="Gilmore M.S."/>
            <person name="Schwartzman J."/>
            <person name="Van Tyne D."/>
            <person name="Martin M."/>
            <person name="Earl A.M."/>
            <person name="Manson A.L."/>
            <person name="Straub T."/>
            <person name="Salamzade R."/>
            <person name="Saavedra J."/>
            <person name="Lebreton F."/>
            <person name="Prichula J."/>
            <person name="Schaufler K."/>
            <person name="Gaca A."/>
            <person name="Sgardioli B."/>
            <person name="Wagenaar J."/>
            <person name="Strong T."/>
        </authorList>
    </citation>
    <scope>NUCLEOTIDE SEQUENCE [LARGE SCALE GENOMIC DNA]</scope>
    <source>
        <strain evidence="2 3">DIV0080</strain>
    </source>
</reference>
<organism evidence="2 3">
    <name type="scientific">Candidatus Vagococcus giribetii</name>
    <dbReference type="NCBI Taxonomy" id="2230876"/>
    <lineage>
        <taxon>Bacteria</taxon>
        <taxon>Bacillati</taxon>
        <taxon>Bacillota</taxon>
        <taxon>Bacilli</taxon>
        <taxon>Lactobacillales</taxon>
        <taxon>Enterococcaceae</taxon>
        <taxon>Vagococcus</taxon>
    </lineage>
</organism>
<name>A0ABS3HTG2_9ENTE</name>
<dbReference type="Gene3D" id="3.40.630.30">
    <property type="match status" value="1"/>
</dbReference>
<dbReference type="CDD" id="cd04301">
    <property type="entry name" value="NAT_SF"/>
    <property type="match status" value="1"/>
</dbReference>
<dbReference type="EMBL" id="JAFLVX010000015">
    <property type="protein sequence ID" value="MBO0476463.1"/>
    <property type="molecule type" value="Genomic_DNA"/>
</dbReference>